<evidence type="ECO:0000256" key="1">
    <source>
        <dbReference type="ARBA" id="ARBA00022527"/>
    </source>
</evidence>
<proteinExistence type="predicted"/>
<dbReference type="FunFam" id="1.10.510.10:FF:001722">
    <property type="entry name" value="G-type lectin S-receptor-like serine/threonine-protein kinase B120"/>
    <property type="match status" value="1"/>
</dbReference>
<keyword evidence="9" id="KW-1185">Reference proteome</keyword>
<organism evidence="8 9">
    <name type="scientific">Populus tomentosa</name>
    <name type="common">Chinese white poplar</name>
    <dbReference type="NCBI Taxonomy" id="118781"/>
    <lineage>
        <taxon>Eukaryota</taxon>
        <taxon>Viridiplantae</taxon>
        <taxon>Streptophyta</taxon>
        <taxon>Embryophyta</taxon>
        <taxon>Tracheophyta</taxon>
        <taxon>Spermatophyta</taxon>
        <taxon>Magnoliopsida</taxon>
        <taxon>eudicotyledons</taxon>
        <taxon>Gunneridae</taxon>
        <taxon>Pentapetalae</taxon>
        <taxon>rosids</taxon>
        <taxon>fabids</taxon>
        <taxon>Malpighiales</taxon>
        <taxon>Salicaceae</taxon>
        <taxon>Saliceae</taxon>
        <taxon>Populus</taxon>
    </lineage>
</organism>
<evidence type="ECO:0000259" key="7">
    <source>
        <dbReference type="PROSITE" id="PS50948"/>
    </source>
</evidence>
<reference evidence="8" key="1">
    <citation type="journal article" date="2020" name="bioRxiv">
        <title>Hybrid origin of Populus tomentosa Carr. identified through genome sequencing and phylogenomic analysis.</title>
        <authorList>
            <person name="An X."/>
            <person name="Gao K."/>
            <person name="Chen Z."/>
            <person name="Li J."/>
            <person name="Yang X."/>
            <person name="Yang X."/>
            <person name="Zhou J."/>
            <person name="Guo T."/>
            <person name="Zhao T."/>
            <person name="Huang S."/>
            <person name="Miao D."/>
            <person name="Khan W.U."/>
            <person name="Rao P."/>
            <person name="Ye M."/>
            <person name="Lei B."/>
            <person name="Liao W."/>
            <person name="Wang J."/>
            <person name="Ji L."/>
            <person name="Li Y."/>
            <person name="Guo B."/>
            <person name="Mustafa N.S."/>
            <person name="Li S."/>
            <person name="Yun Q."/>
            <person name="Keller S.R."/>
            <person name="Mao J."/>
            <person name="Zhang R."/>
            <person name="Strauss S.H."/>
        </authorList>
    </citation>
    <scope>NUCLEOTIDE SEQUENCE</scope>
    <source>
        <strain evidence="8">GM15</strain>
        <tissue evidence="8">Leaf</tissue>
    </source>
</reference>
<keyword evidence="2" id="KW-0808">Transferase</keyword>
<accession>A0A8X7XZ55</accession>
<name>A0A8X7XZ55_POPTO</name>
<feature type="transmembrane region" description="Helical" evidence="6">
    <location>
        <begin position="253"/>
        <end position="272"/>
    </location>
</feature>
<evidence type="ECO:0000256" key="5">
    <source>
        <dbReference type="ARBA" id="ARBA00022840"/>
    </source>
</evidence>
<comment type="caution">
    <text evidence="8">The sequence shown here is derived from an EMBL/GenBank/DDBJ whole genome shotgun (WGS) entry which is preliminary data.</text>
</comment>
<sequence length="471" mass="52429">MKFGQPVKTFEVEDKEQCKKECLSNCSCQAYSFVEVKVNRRRDRQPRTCLIWMDDDLKDLQEEYSYGGPDLFVRVAISDIASKAKSCQPCGTNVIPYPLSTGSDCGDPAYFSFYCNNSIGKLSFKTPSGIYNVTTINQDTRTFLIRGKYVDDCNDGTRGQIREFNTSFPFKMYTYKAWCGTVTGNFISKVSSQGLVEIDIGWEPPPEPVCSSSSDCDDWPNSTCNVTGNGTARCLCNSNFLWDGMALNCVQGVAIASVIVLSSIFLYICILMRKKAKRRESQQNTERNAAVLYGTEKRVKNLIDAEDGYMSPEYALDGLFSVKSDVFSFGVVVLEILSGKRNTGYFNSDEAQSLLAYAWRLWREDKALDLMDETLREICNTNEFLRCVNVALLCVQDDPSDRPTMSNVVVMLSSETANLPVPKNPAFFIRRGLSGIASCSSKQGTGLFSTASSSSKQEINIDTKIASDEGR</sequence>
<dbReference type="Pfam" id="PF08276">
    <property type="entry name" value="PAN_2"/>
    <property type="match status" value="1"/>
</dbReference>
<dbReference type="Pfam" id="PF07714">
    <property type="entry name" value="PK_Tyr_Ser-Thr"/>
    <property type="match status" value="1"/>
</dbReference>
<dbReference type="PANTHER" id="PTHR27002:SF1111">
    <property type="entry name" value="NON-SPECIFIC SERINE_THREONINE PROTEIN KINASE"/>
    <property type="match status" value="1"/>
</dbReference>
<keyword evidence="4" id="KW-0418">Kinase</keyword>
<dbReference type="Proteomes" id="UP000886885">
    <property type="component" value="Chromosome 19A"/>
</dbReference>
<evidence type="ECO:0000256" key="6">
    <source>
        <dbReference type="SAM" id="Phobius"/>
    </source>
</evidence>
<dbReference type="OrthoDB" id="837426at2759"/>
<evidence type="ECO:0000256" key="3">
    <source>
        <dbReference type="ARBA" id="ARBA00022741"/>
    </source>
</evidence>
<dbReference type="GO" id="GO:0005886">
    <property type="term" value="C:plasma membrane"/>
    <property type="evidence" value="ECO:0007669"/>
    <property type="project" value="TreeGrafter"/>
</dbReference>
<keyword evidence="3" id="KW-0547">Nucleotide-binding</keyword>
<evidence type="ECO:0000256" key="4">
    <source>
        <dbReference type="ARBA" id="ARBA00022777"/>
    </source>
</evidence>
<dbReference type="GO" id="GO:0005524">
    <property type="term" value="F:ATP binding"/>
    <property type="evidence" value="ECO:0007669"/>
    <property type="project" value="UniProtKB-KW"/>
</dbReference>
<keyword evidence="6" id="KW-1133">Transmembrane helix</keyword>
<dbReference type="GO" id="GO:0004674">
    <property type="term" value="F:protein serine/threonine kinase activity"/>
    <property type="evidence" value="ECO:0007669"/>
    <property type="project" value="UniProtKB-KW"/>
</dbReference>
<evidence type="ECO:0000313" key="9">
    <source>
        <dbReference type="Proteomes" id="UP000886885"/>
    </source>
</evidence>
<keyword evidence="5" id="KW-0067">ATP-binding</keyword>
<evidence type="ECO:0000256" key="2">
    <source>
        <dbReference type="ARBA" id="ARBA00022679"/>
    </source>
</evidence>
<keyword evidence="6" id="KW-0812">Transmembrane</keyword>
<feature type="domain" description="Apple" evidence="7">
    <location>
        <begin position="1"/>
        <end position="76"/>
    </location>
</feature>
<dbReference type="PANTHER" id="PTHR27002">
    <property type="entry name" value="RECEPTOR-LIKE SERINE/THREONINE-PROTEIN KINASE SD1-8"/>
    <property type="match status" value="1"/>
</dbReference>
<dbReference type="InterPro" id="IPR003609">
    <property type="entry name" value="Pan_app"/>
</dbReference>
<keyword evidence="1" id="KW-0723">Serine/threonine-protein kinase</keyword>
<dbReference type="EMBL" id="JAAWWB010000037">
    <property type="protein sequence ID" value="KAG6738993.1"/>
    <property type="molecule type" value="Genomic_DNA"/>
</dbReference>
<keyword evidence="6" id="KW-0472">Membrane</keyword>
<gene>
    <name evidence="8" type="ORF">POTOM_058628</name>
</gene>
<protein>
    <recommendedName>
        <fullName evidence="7">Apple domain-containing protein</fullName>
    </recommendedName>
</protein>
<dbReference type="AlphaFoldDB" id="A0A8X7XZ55"/>
<evidence type="ECO:0000313" key="8">
    <source>
        <dbReference type="EMBL" id="KAG6738993.1"/>
    </source>
</evidence>
<dbReference type="PROSITE" id="PS50948">
    <property type="entry name" value="PAN"/>
    <property type="match status" value="1"/>
</dbReference>
<dbReference type="InterPro" id="IPR001245">
    <property type="entry name" value="Ser-Thr/Tyr_kinase_cat_dom"/>
</dbReference>